<dbReference type="Proteomes" id="UP000178849">
    <property type="component" value="Unassembled WGS sequence"/>
</dbReference>
<dbReference type="EMBL" id="MHKL01000036">
    <property type="protein sequence ID" value="OGY88860.1"/>
    <property type="molecule type" value="Genomic_DNA"/>
</dbReference>
<dbReference type="AlphaFoldDB" id="A0A1G2BKN7"/>
<evidence type="ECO:0000313" key="2">
    <source>
        <dbReference type="Proteomes" id="UP000178849"/>
    </source>
</evidence>
<sequence>MEFKIAKEDLGRNLRDALRSCGYFGLKGRLSSEIGYVRRLSLNQFYPRFHIYIAEEENFFRFKLHLDQKKESYQGAKAHSADYQEGAVADEAQRIMEILKKD</sequence>
<organism evidence="1 2">
    <name type="scientific">Candidatus Komeilibacteria bacterium RIFCSPLOWO2_01_FULL_45_10</name>
    <dbReference type="NCBI Taxonomy" id="1798550"/>
    <lineage>
        <taxon>Bacteria</taxon>
        <taxon>Candidatus Komeiliibacteriota</taxon>
    </lineage>
</organism>
<evidence type="ECO:0000313" key="1">
    <source>
        <dbReference type="EMBL" id="OGY88860.1"/>
    </source>
</evidence>
<proteinExistence type="predicted"/>
<accession>A0A1G2BKN7</accession>
<comment type="caution">
    <text evidence="1">The sequence shown here is derived from an EMBL/GenBank/DDBJ whole genome shotgun (WGS) entry which is preliminary data.</text>
</comment>
<dbReference type="STRING" id="1798550.A2927_02585"/>
<name>A0A1G2BKN7_9BACT</name>
<reference evidence="1 2" key="1">
    <citation type="journal article" date="2016" name="Nat. Commun.">
        <title>Thousands of microbial genomes shed light on interconnected biogeochemical processes in an aquifer system.</title>
        <authorList>
            <person name="Anantharaman K."/>
            <person name="Brown C.T."/>
            <person name="Hug L.A."/>
            <person name="Sharon I."/>
            <person name="Castelle C.J."/>
            <person name="Probst A.J."/>
            <person name="Thomas B.C."/>
            <person name="Singh A."/>
            <person name="Wilkins M.J."/>
            <person name="Karaoz U."/>
            <person name="Brodie E.L."/>
            <person name="Williams K.H."/>
            <person name="Hubbard S.S."/>
            <person name="Banfield J.F."/>
        </authorList>
    </citation>
    <scope>NUCLEOTIDE SEQUENCE [LARGE SCALE GENOMIC DNA]</scope>
</reference>
<protein>
    <recommendedName>
        <fullName evidence="3">CYTH domain-containing protein</fullName>
    </recommendedName>
</protein>
<gene>
    <name evidence="1" type="ORF">A2927_02585</name>
</gene>
<evidence type="ECO:0008006" key="3">
    <source>
        <dbReference type="Google" id="ProtNLM"/>
    </source>
</evidence>